<feature type="domain" description="Helicase ATP-binding" evidence="5">
    <location>
        <begin position="14"/>
        <end position="178"/>
    </location>
</feature>
<dbReference type="GO" id="GO:0016787">
    <property type="term" value="F:hydrolase activity"/>
    <property type="evidence" value="ECO:0007669"/>
    <property type="project" value="UniProtKB-KW"/>
</dbReference>
<comment type="caution">
    <text evidence="7">The sequence shown here is derived from an EMBL/GenBank/DDBJ whole genome shotgun (WGS) entry which is preliminary data.</text>
</comment>
<keyword evidence="1" id="KW-0547">Nucleotide-binding</keyword>
<dbReference type="CDD" id="cd18791">
    <property type="entry name" value="SF2_C_RHA"/>
    <property type="match status" value="1"/>
</dbReference>
<dbReference type="InterPro" id="IPR007502">
    <property type="entry name" value="Helicase-assoc_dom"/>
</dbReference>
<dbReference type="GO" id="GO:0003724">
    <property type="term" value="F:RNA helicase activity"/>
    <property type="evidence" value="ECO:0007669"/>
    <property type="project" value="UniProtKB-EC"/>
</dbReference>
<dbReference type="PIRSF" id="PIRSF005496">
    <property type="entry name" value="ATP_hel_hrpB"/>
    <property type="match status" value="1"/>
</dbReference>
<dbReference type="RefSeq" id="WP_380253527.1">
    <property type="nucleotide sequence ID" value="NZ_JBHUII010000011.1"/>
</dbReference>
<feature type="domain" description="Helicase C-terminal" evidence="6">
    <location>
        <begin position="200"/>
        <end position="370"/>
    </location>
</feature>
<evidence type="ECO:0000313" key="7">
    <source>
        <dbReference type="EMBL" id="MFD2207165.1"/>
    </source>
</evidence>
<dbReference type="PROSITE" id="PS51192">
    <property type="entry name" value="HELICASE_ATP_BIND_1"/>
    <property type="match status" value="1"/>
</dbReference>
<name>A0ABW5BNZ1_9PROT</name>
<dbReference type="Pfam" id="PF00270">
    <property type="entry name" value="DEAD"/>
    <property type="match status" value="1"/>
</dbReference>
<dbReference type="SUPFAM" id="SSF52540">
    <property type="entry name" value="P-loop containing nucleoside triphosphate hydrolases"/>
    <property type="match status" value="1"/>
</dbReference>
<organism evidence="7 8">
    <name type="scientific">Kiloniella antarctica</name>
    <dbReference type="NCBI Taxonomy" id="1550907"/>
    <lineage>
        <taxon>Bacteria</taxon>
        <taxon>Pseudomonadati</taxon>
        <taxon>Pseudomonadota</taxon>
        <taxon>Alphaproteobacteria</taxon>
        <taxon>Rhodospirillales</taxon>
        <taxon>Kiloniellaceae</taxon>
        <taxon>Kiloniella</taxon>
    </lineage>
</organism>
<dbReference type="Pfam" id="PF08482">
    <property type="entry name" value="HrpB_C"/>
    <property type="match status" value="1"/>
</dbReference>
<accession>A0ABW5BNZ1</accession>
<dbReference type="Pfam" id="PF00271">
    <property type="entry name" value="Helicase_C"/>
    <property type="match status" value="1"/>
</dbReference>
<dbReference type="InterPro" id="IPR014001">
    <property type="entry name" value="Helicase_ATP-bd"/>
</dbReference>
<dbReference type="InterPro" id="IPR001650">
    <property type="entry name" value="Helicase_C-like"/>
</dbReference>
<dbReference type="InterPro" id="IPR027417">
    <property type="entry name" value="P-loop_NTPase"/>
</dbReference>
<dbReference type="Proteomes" id="UP001597294">
    <property type="component" value="Unassembled WGS sequence"/>
</dbReference>
<dbReference type="PANTHER" id="PTHR43519:SF1">
    <property type="entry name" value="ATP-DEPENDENT RNA HELICASE HRPB"/>
    <property type="match status" value="1"/>
</dbReference>
<dbReference type="InterPro" id="IPR011545">
    <property type="entry name" value="DEAD/DEAH_box_helicase_dom"/>
</dbReference>
<dbReference type="PROSITE" id="PS51194">
    <property type="entry name" value="HELICASE_CTER"/>
    <property type="match status" value="1"/>
</dbReference>
<dbReference type="EMBL" id="JBHUII010000011">
    <property type="protein sequence ID" value="MFD2207165.1"/>
    <property type="molecule type" value="Genomic_DNA"/>
</dbReference>
<evidence type="ECO:0000259" key="5">
    <source>
        <dbReference type="PROSITE" id="PS51192"/>
    </source>
</evidence>
<dbReference type="Gene3D" id="1.20.120.1080">
    <property type="match status" value="1"/>
</dbReference>
<dbReference type="SMART" id="SM00847">
    <property type="entry name" value="HA2"/>
    <property type="match status" value="1"/>
</dbReference>
<dbReference type="SMART" id="SM00487">
    <property type="entry name" value="DEXDc"/>
    <property type="match status" value="1"/>
</dbReference>
<dbReference type="EC" id="3.6.4.13" evidence="7"/>
<dbReference type="Gene3D" id="3.40.50.300">
    <property type="entry name" value="P-loop containing nucleotide triphosphate hydrolases"/>
    <property type="match status" value="2"/>
</dbReference>
<keyword evidence="3 7" id="KW-0347">Helicase</keyword>
<keyword evidence="4" id="KW-0067">ATP-binding</keyword>
<dbReference type="InterPro" id="IPR048333">
    <property type="entry name" value="HA2_WH"/>
</dbReference>
<dbReference type="NCBIfam" id="TIGR01970">
    <property type="entry name" value="DEAH_box_HrpB"/>
    <property type="match status" value="1"/>
</dbReference>
<keyword evidence="8" id="KW-1185">Reference proteome</keyword>
<protein>
    <submittedName>
        <fullName evidence="7">ATP-dependent helicase HrpB</fullName>
        <ecNumber evidence="7">3.6.4.13</ecNumber>
    </submittedName>
</protein>
<dbReference type="SMART" id="SM00490">
    <property type="entry name" value="HELICc"/>
    <property type="match status" value="1"/>
</dbReference>
<evidence type="ECO:0000313" key="8">
    <source>
        <dbReference type="Proteomes" id="UP001597294"/>
    </source>
</evidence>
<evidence type="ECO:0000259" key="6">
    <source>
        <dbReference type="PROSITE" id="PS51194"/>
    </source>
</evidence>
<sequence length="837" mass="92983">MIDLPINSVLPQISLALDENTSAVLQAPPGAGKTTVVPIHLIQSGWLGDKKIIMLEPRRLAARAAAVRMAGMLGENVGESVGYRIRLESKISIHTKVEVVTEGILTRILQTDPELSDYGLVIFDEYHERSLQADLGLALCLEAQMALRDDLRILVMSATLDGDAVSKVMGGAPIITSEGRSFPVKNIYGPETHRKNISFDVADKVEEVLRSEKGSVLVFLPGVGEIKRVHDLLRSKTLPSNVEVRPLYGDLALAEQRSAISTSGAGMRKVVLATSIAETSLTIEGVRVIVDCGYMRSPRFDPSSGMTRLETLRVSRASAEQRAGRAGRLEPGVCYRMWPEVQNGALAMQNKPEVLEADLCSLVLELLNWGTTDPSELSWCDMPPASSWKQAVEILSSLGAIDTQGRITPHGKAMSRLPVHPRLAHMLIMAKEQGEGWLGCLLAALLNERDVLQKSSAKAPIDLRLRLEGVVGKGADKGLRFDRQRIKQIKRIAEQYAKQINIKVGGRVDLTMAGAFASLAYPDRIGQLRKNSTGRFKLSSGKGAEIDPLDSLASEPYLVMTNVGGNGASVRVYQALALSELDVRSLHAERIASEDQVRIDEVKGIFLGERVERFAELILSAKRQKHPDQKSIVKEILRVIRNKGLSFLEPSEKAVQLCQRVATARCYGEVDDWPDFNEHWLLDNLDVWLTPYLKNVSSFKDLKNLDLYTLLSSLLGWDKLQLLNKEFPERFTVPTGNSPRINYNDPELPVLEVRLQELFGLSETPSILRGKVPLRLHLLSPARRPLQVTNDLAGFWQNTYHDVKKDMKGRYPRHYWPDDPLVAEPTSKTKKNMVRKR</sequence>
<evidence type="ECO:0000256" key="2">
    <source>
        <dbReference type="ARBA" id="ARBA00022801"/>
    </source>
</evidence>
<dbReference type="InterPro" id="IPR013689">
    <property type="entry name" value="RNA_helicase_ATP-dep_HrpB_C"/>
</dbReference>
<dbReference type="PANTHER" id="PTHR43519">
    <property type="entry name" value="ATP-DEPENDENT RNA HELICASE HRPB"/>
    <property type="match status" value="1"/>
</dbReference>
<evidence type="ECO:0000256" key="4">
    <source>
        <dbReference type="ARBA" id="ARBA00022840"/>
    </source>
</evidence>
<reference evidence="8" key="1">
    <citation type="journal article" date="2019" name="Int. J. Syst. Evol. Microbiol.">
        <title>The Global Catalogue of Microorganisms (GCM) 10K type strain sequencing project: providing services to taxonomists for standard genome sequencing and annotation.</title>
        <authorList>
            <consortium name="The Broad Institute Genomics Platform"/>
            <consortium name="The Broad Institute Genome Sequencing Center for Infectious Disease"/>
            <person name="Wu L."/>
            <person name="Ma J."/>
        </authorList>
    </citation>
    <scope>NUCLEOTIDE SEQUENCE [LARGE SCALE GENOMIC DNA]</scope>
    <source>
        <strain evidence="8">CGMCC 4.7192</strain>
    </source>
</reference>
<evidence type="ECO:0000256" key="3">
    <source>
        <dbReference type="ARBA" id="ARBA00022806"/>
    </source>
</evidence>
<gene>
    <name evidence="7" type="primary">hrpB</name>
    <name evidence="7" type="ORF">ACFSKO_16170</name>
</gene>
<dbReference type="CDD" id="cd17990">
    <property type="entry name" value="DEXHc_HrpB"/>
    <property type="match status" value="1"/>
</dbReference>
<keyword evidence="2 7" id="KW-0378">Hydrolase</keyword>
<dbReference type="InterPro" id="IPR049614">
    <property type="entry name" value="HrpB_DEXH"/>
</dbReference>
<dbReference type="InterPro" id="IPR010225">
    <property type="entry name" value="HrpB"/>
</dbReference>
<evidence type="ECO:0000256" key="1">
    <source>
        <dbReference type="ARBA" id="ARBA00022741"/>
    </source>
</evidence>
<dbReference type="Pfam" id="PF04408">
    <property type="entry name" value="WHD_HA2"/>
    <property type="match status" value="1"/>
</dbReference>
<proteinExistence type="predicted"/>